<evidence type="ECO:0000256" key="1">
    <source>
        <dbReference type="SAM" id="MobiDB-lite"/>
    </source>
</evidence>
<feature type="region of interest" description="Disordered" evidence="1">
    <location>
        <begin position="45"/>
        <end position="72"/>
    </location>
</feature>
<keyword evidence="5" id="KW-1185">Reference proteome</keyword>
<name>A0AAE8Q6A0_9HYPH</name>
<dbReference type="AlphaFoldDB" id="A0AAE8Q6A0"/>
<proteinExistence type="predicted"/>
<accession>A0AAE8Q6A0</accession>
<dbReference type="Proteomes" id="UP000291892">
    <property type="component" value="Unassembled WGS sequence"/>
</dbReference>
<keyword evidence="4" id="KW-0614">Plasmid</keyword>
<evidence type="ECO:0000313" key="7">
    <source>
        <dbReference type="Proteomes" id="UP000294215"/>
    </source>
</evidence>
<sequence length="93" mass="10333">MADGRRKAMMLRSNDQSVAILVLAPNCAIDIALERFASFIEMVPHGSASGTGDHRRSEARPSSSRSYQAEHRARRKLGFGRAATIFIARIFDR</sequence>
<geneLocation type="plasmid" evidence="4">
    <name>pSM42_Rh02_Rh04</name>
</geneLocation>
<dbReference type="EMBL" id="SIMR01000005">
    <property type="protein sequence ID" value="TBC03232.1"/>
    <property type="molecule type" value="Genomic_DNA"/>
</dbReference>
<dbReference type="RefSeq" id="WP_130657838.1">
    <property type="nucleotide sequence ID" value="NZ_CP171205.1"/>
</dbReference>
<comment type="caution">
    <text evidence="4">The sequence shown here is derived from an EMBL/GenBank/DDBJ whole genome shotgun (WGS) entry which is preliminary data.</text>
</comment>
<evidence type="ECO:0000313" key="3">
    <source>
        <dbReference type="EMBL" id="TBC03232.1"/>
    </source>
</evidence>
<geneLocation type="plasmid" evidence="3">
    <name>pSM92_Rh04</name>
</geneLocation>
<dbReference type="EMBL" id="SIOX01000014">
    <property type="protein sequence ID" value="TAX63761.1"/>
    <property type="molecule type" value="Genomic_DNA"/>
</dbReference>
<protein>
    <submittedName>
        <fullName evidence="4">Uncharacterized protein</fullName>
    </submittedName>
</protein>
<dbReference type="Proteomes" id="UP000294215">
    <property type="component" value="Unassembled WGS sequence"/>
</dbReference>
<evidence type="ECO:0000313" key="5">
    <source>
        <dbReference type="Proteomes" id="UP000291659"/>
    </source>
</evidence>
<reference evidence="5 6" key="1">
    <citation type="submission" date="2019-02" db="EMBL/GenBank/DDBJ databases">
        <title>The genomic architecture of introgression among sibling species of bacteria.</title>
        <authorList>
            <person name="Cavassim M.I.A."/>
            <person name="Moeskjaer S."/>
            <person name="Moslemi C."/>
            <person name="Fields B."/>
            <person name="Bachmann A."/>
            <person name="Vilhjalmsson B."/>
            <person name="Schierup M.H."/>
            <person name="Young J.P.W."/>
            <person name="Andersen S.U."/>
        </authorList>
    </citation>
    <scope>NUCLEOTIDE SEQUENCE [LARGE SCALE GENOMIC DNA]</scope>
    <source>
        <strain evidence="2 5">SM141A</strain>
        <strain evidence="4 6">SM42</strain>
        <strain evidence="3 7">SM92</strain>
        <plasmid evidence="4">pSM42_Rh02_Rh04</plasmid>
        <plasmid evidence="3">pSM92_Rh04</plasmid>
    </source>
</reference>
<dbReference type="Proteomes" id="UP000291659">
    <property type="component" value="Unassembled WGS sequence"/>
</dbReference>
<evidence type="ECO:0000313" key="2">
    <source>
        <dbReference type="EMBL" id="TAX63761.1"/>
    </source>
</evidence>
<evidence type="ECO:0000313" key="4">
    <source>
        <dbReference type="EMBL" id="TBF05064.1"/>
    </source>
</evidence>
<evidence type="ECO:0000313" key="6">
    <source>
        <dbReference type="Proteomes" id="UP000291892"/>
    </source>
</evidence>
<organism evidence="4 6">
    <name type="scientific">Rhizobium ruizarguesonis</name>
    <dbReference type="NCBI Taxonomy" id="2081791"/>
    <lineage>
        <taxon>Bacteria</taxon>
        <taxon>Pseudomonadati</taxon>
        <taxon>Pseudomonadota</taxon>
        <taxon>Alphaproteobacteria</taxon>
        <taxon>Hyphomicrobiales</taxon>
        <taxon>Rhizobiaceae</taxon>
        <taxon>Rhizobium/Agrobacterium group</taxon>
        <taxon>Rhizobium</taxon>
    </lineage>
</organism>
<gene>
    <name evidence="4" type="ORF">ELG94_30560</name>
    <name evidence="3" type="ORF">ELH40_35210</name>
    <name evidence="2" type="ORF">ELH98_37520</name>
</gene>
<dbReference type="EMBL" id="SIKX01000003">
    <property type="protein sequence ID" value="TBF05064.1"/>
    <property type="molecule type" value="Genomic_DNA"/>
</dbReference>